<dbReference type="PROSITE" id="PS00894">
    <property type="entry name" value="HTH_DEOR_1"/>
    <property type="match status" value="1"/>
</dbReference>
<evidence type="ECO:0000259" key="4">
    <source>
        <dbReference type="PROSITE" id="PS51000"/>
    </source>
</evidence>
<dbReference type="SMART" id="SM00420">
    <property type="entry name" value="HTH_DEOR"/>
    <property type="match status" value="1"/>
</dbReference>
<dbReference type="PANTHER" id="PTHR30146">
    <property type="entry name" value="LACI-RELATED TRANSCRIPTIONAL REPRESSOR"/>
    <property type="match status" value="1"/>
</dbReference>
<dbReference type="STRING" id="1428644.BIV57_06085"/>
<evidence type="ECO:0000313" key="5">
    <source>
        <dbReference type="EMBL" id="OIV38361.1"/>
    </source>
</evidence>
<reference evidence="5 6" key="1">
    <citation type="submission" date="2016-10" db="EMBL/GenBank/DDBJ databases">
        <title>Genome sequence of Streptomyces gilvigriseus MUSC 26.</title>
        <authorList>
            <person name="Lee L.-H."/>
            <person name="Ser H.-L."/>
        </authorList>
    </citation>
    <scope>NUCLEOTIDE SEQUENCE [LARGE SCALE GENOMIC DNA]</scope>
    <source>
        <strain evidence="5 6">MUSC 26</strain>
    </source>
</reference>
<dbReference type="GO" id="GO:0000976">
    <property type="term" value="F:transcription cis-regulatory region binding"/>
    <property type="evidence" value="ECO:0007669"/>
    <property type="project" value="TreeGrafter"/>
</dbReference>
<dbReference type="AlphaFoldDB" id="A0A1J7BXY9"/>
<dbReference type="InterPro" id="IPR001034">
    <property type="entry name" value="DeoR_HTH"/>
</dbReference>
<dbReference type="Gene3D" id="1.10.10.10">
    <property type="entry name" value="Winged helix-like DNA-binding domain superfamily/Winged helix DNA-binding domain"/>
    <property type="match status" value="1"/>
</dbReference>
<evidence type="ECO:0000256" key="1">
    <source>
        <dbReference type="ARBA" id="ARBA00023015"/>
    </source>
</evidence>
<evidence type="ECO:0000256" key="3">
    <source>
        <dbReference type="ARBA" id="ARBA00023163"/>
    </source>
</evidence>
<dbReference type="InterPro" id="IPR036388">
    <property type="entry name" value="WH-like_DNA-bd_sf"/>
</dbReference>
<comment type="caution">
    <text evidence="5">The sequence shown here is derived from an EMBL/GenBank/DDBJ whole genome shotgun (WGS) entry which is preliminary data.</text>
</comment>
<keyword evidence="2 5" id="KW-0238">DNA-binding</keyword>
<keyword evidence="6" id="KW-1185">Reference proteome</keyword>
<dbReference type="Pfam" id="PF13377">
    <property type="entry name" value="Peripla_BP_3"/>
    <property type="match status" value="1"/>
</dbReference>
<dbReference type="InterPro" id="IPR036390">
    <property type="entry name" value="WH_DNA-bd_sf"/>
</dbReference>
<dbReference type="PANTHER" id="PTHR30146:SF155">
    <property type="entry name" value="ALANINE RACEMASE"/>
    <property type="match status" value="1"/>
</dbReference>
<keyword evidence="1" id="KW-0805">Transcription regulation</keyword>
<dbReference type="InterPro" id="IPR018356">
    <property type="entry name" value="Tscrpt_reg_HTH_DeoR_CS"/>
</dbReference>
<dbReference type="CDD" id="cd06267">
    <property type="entry name" value="PBP1_LacI_sugar_binding-like"/>
    <property type="match status" value="1"/>
</dbReference>
<keyword evidence="3" id="KW-0804">Transcription</keyword>
<evidence type="ECO:0000313" key="6">
    <source>
        <dbReference type="Proteomes" id="UP000243342"/>
    </source>
</evidence>
<dbReference type="PROSITE" id="PS51000">
    <property type="entry name" value="HTH_DEOR_2"/>
    <property type="match status" value="1"/>
</dbReference>
<dbReference type="InterPro" id="IPR028082">
    <property type="entry name" value="Peripla_BP_I"/>
</dbReference>
<organism evidence="5 6">
    <name type="scientific">Mangrovactinospora gilvigrisea</name>
    <dbReference type="NCBI Taxonomy" id="1428644"/>
    <lineage>
        <taxon>Bacteria</taxon>
        <taxon>Bacillati</taxon>
        <taxon>Actinomycetota</taxon>
        <taxon>Actinomycetes</taxon>
        <taxon>Kitasatosporales</taxon>
        <taxon>Streptomycetaceae</taxon>
        <taxon>Mangrovactinospora</taxon>
    </lineage>
</organism>
<dbReference type="InterPro" id="IPR046335">
    <property type="entry name" value="LacI/GalR-like_sensor"/>
</dbReference>
<feature type="domain" description="HTH deoR-type" evidence="4">
    <location>
        <begin position="5"/>
        <end position="60"/>
    </location>
</feature>
<gene>
    <name evidence="5" type="ORF">BIV57_06085</name>
</gene>
<dbReference type="GO" id="GO:0003700">
    <property type="term" value="F:DNA-binding transcription factor activity"/>
    <property type="evidence" value="ECO:0007669"/>
    <property type="project" value="InterPro"/>
</dbReference>
<protein>
    <submittedName>
        <fullName evidence="5">DNA-binding transcriptional regulator</fullName>
    </submittedName>
</protein>
<dbReference type="OrthoDB" id="3252280at2"/>
<dbReference type="PRINTS" id="PR00037">
    <property type="entry name" value="HTHLACR"/>
</dbReference>
<name>A0A1J7BXY9_9ACTN</name>
<dbReference type="Pfam" id="PF08220">
    <property type="entry name" value="HTH_DeoR"/>
    <property type="match status" value="1"/>
</dbReference>
<dbReference type="Proteomes" id="UP000243342">
    <property type="component" value="Unassembled WGS sequence"/>
</dbReference>
<dbReference type="SUPFAM" id="SSF46785">
    <property type="entry name" value="Winged helix' DNA-binding domain"/>
    <property type="match status" value="1"/>
</dbReference>
<dbReference type="Gene3D" id="3.40.50.2300">
    <property type="match status" value="2"/>
</dbReference>
<evidence type="ECO:0000256" key="2">
    <source>
        <dbReference type="ARBA" id="ARBA00023125"/>
    </source>
</evidence>
<accession>A0A1J7BXY9</accession>
<sequence>MRPKVGERQDRLLDVVREAGSIRVAQLAEKLGVSQVTVRRDVEALAARRMLDRAHGAVSWPSGASVPAARPSGEAAAAAGEPRLVLGMVVPNAAYYFAEIIKGAREAAAEAGVRLVLGFSGYRERQDAVQVERLLGGGVHGMLLAPGWLAAREDAARADWVAELDVPTVLVERRGLPGSPVETLDRVCTDHGYGVQLALRHLTELGHRRIVLAARDDSPTALAVRTGWTENCPRLGVTQGGPILTTQPAEADPQAFEKVLDAVEKAISDGGTTALLVHNDVSAIELMQGLDARGIRVPDDLALVAYDDEVAALADTPLTAVAPPKRMVGRAAVEILVQQARAAAVGEEWPRRHLDLLPRLNVRESCRG</sequence>
<dbReference type="RefSeq" id="WP_071655652.1">
    <property type="nucleotide sequence ID" value="NZ_MLCF01000024.1"/>
</dbReference>
<dbReference type="EMBL" id="MLCF01000024">
    <property type="protein sequence ID" value="OIV38361.1"/>
    <property type="molecule type" value="Genomic_DNA"/>
</dbReference>
<dbReference type="SUPFAM" id="SSF53822">
    <property type="entry name" value="Periplasmic binding protein-like I"/>
    <property type="match status" value="1"/>
</dbReference>
<proteinExistence type="predicted"/>